<dbReference type="InterPro" id="IPR036691">
    <property type="entry name" value="Endo/exonu/phosph_ase_sf"/>
</dbReference>
<dbReference type="GO" id="GO:0003824">
    <property type="term" value="F:catalytic activity"/>
    <property type="evidence" value="ECO:0007669"/>
    <property type="project" value="InterPro"/>
</dbReference>
<dbReference type="AlphaFoldDB" id="A0AAN9VGL8"/>
<dbReference type="InterPro" id="IPR043128">
    <property type="entry name" value="Rev_trsase/Diguanyl_cyclase"/>
</dbReference>
<sequence length="915" mass="108460">MKIGTWNIQGLRTKQREVISKIEKMNLDIIILTETKKKGTWEEILNEYLHIWSGVPKDFRARSGVSFLIKRKWTKFIKQIENINERILRIDMNVFRHKITILGVYAVNDNALVDEKNKFFQDLSETIASIPYQNEIILIGDFNSRVGNREREVVGQYGEESINDNGERLINLCKEHALCVRNTLFRHKNIHKYTRIDPVRNIQSVIDLVVVKNERRVKLNDVRVYRQPECGTDHHMVVSKHVFPFRNKRRCTEKDTDFLIEENDVNFKTDLLKQYSVEMLYQNRIKNKLENSEDKSPEEMYNHLKEAVFEAAKEVLGVEHEKSKFVEKFSENLESMIKEKKKIYLAWISNRNDDTRKEYGEKRKEVKELVKIEKNEHWERLCRDIDSTLGYNRSTEAWKTIKNMRKNCNRSKIQIITPTKWIDYYETILQENRVEYQQDLECTHWQEWEPEISRLDVKRALARAKNNKAPEPGNLRMELLKYRGSSIIEYLQNLFNRIEVSGVIPQEWNMSYISSIHKKGDKTSCENYRGISVIPSIARLFPSILKEKIQKGITFSEEQSGFRSGRSCLDNIHCLRQIIEKYGMHNIDTYMTFIDLEKAYDSVPRCKIWPAIKRLKVQEKWINLVTKMYQNTEACIKMGRKITRSIRTNEGLKQGCSLSPLLFNIYMEQALETWYKKCSQMGVPINDKCLHALVFADDQVIMAADREDMEYMLRKLKEEYEKWGLKINLKKTEYLCIGGDASNINIADDEIANVSKFKYLGTVITDDGKIDKDITTRLAMGRNVIKALHGLIWNSVLRQDTKRHIFHSIVKIIILYGAEMWPLTKRRRDRIRSVELDFMRRSLQITRLDKIRNEVVWERAGIQTTITRRLENKALQWYGHVQRMRNERWPKQIVNWIPERSRRRGRPGLTWKTYT</sequence>
<dbReference type="Gene3D" id="3.30.70.270">
    <property type="match status" value="1"/>
</dbReference>
<dbReference type="SUPFAM" id="SSF56672">
    <property type="entry name" value="DNA/RNA polymerases"/>
    <property type="match status" value="1"/>
</dbReference>
<comment type="caution">
    <text evidence="2">The sequence shown here is derived from an EMBL/GenBank/DDBJ whole genome shotgun (WGS) entry which is preliminary data.</text>
</comment>
<dbReference type="InterPro" id="IPR005135">
    <property type="entry name" value="Endo/exonuclease/phosphatase"/>
</dbReference>
<feature type="domain" description="Reverse transcriptase" evidence="1">
    <location>
        <begin position="497"/>
        <end position="764"/>
    </location>
</feature>
<evidence type="ECO:0000259" key="1">
    <source>
        <dbReference type="PROSITE" id="PS50878"/>
    </source>
</evidence>
<keyword evidence="3" id="KW-1185">Reference proteome</keyword>
<dbReference type="Proteomes" id="UP001378592">
    <property type="component" value="Unassembled WGS sequence"/>
</dbReference>
<evidence type="ECO:0000313" key="3">
    <source>
        <dbReference type="Proteomes" id="UP001378592"/>
    </source>
</evidence>
<organism evidence="2 3">
    <name type="scientific">Gryllus longicercus</name>
    <dbReference type="NCBI Taxonomy" id="2509291"/>
    <lineage>
        <taxon>Eukaryota</taxon>
        <taxon>Metazoa</taxon>
        <taxon>Ecdysozoa</taxon>
        <taxon>Arthropoda</taxon>
        <taxon>Hexapoda</taxon>
        <taxon>Insecta</taxon>
        <taxon>Pterygota</taxon>
        <taxon>Neoptera</taxon>
        <taxon>Polyneoptera</taxon>
        <taxon>Orthoptera</taxon>
        <taxon>Ensifera</taxon>
        <taxon>Gryllidea</taxon>
        <taxon>Grylloidea</taxon>
        <taxon>Gryllidae</taxon>
        <taxon>Gryllinae</taxon>
        <taxon>Gryllus</taxon>
    </lineage>
</organism>
<dbReference type="PROSITE" id="PS50878">
    <property type="entry name" value="RT_POL"/>
    <property type="match status" value="1"/>
</dbReference>
<dbReference type="Pfam" id="PF03372">
    <property type="entry name" value="Exo_endo_phos"/>
    <property type="match status" value="1"/>
</dbReference>
<dbReference type="InterPro" id="IPR000477">
    <property type="entry name" value="RT_dom"/>
</dbReference>
<dbReference type="Gene3D" id="3.60.10.10">
    <property type="entry name" value="Endonuclease/exonuclease/phosphatase"/>
    <property type="match status" value="1"/>
</dbReference>
<dbReference type="Pfam" id="PF00078">
    <property type="entry name" value="RVT_1"/>
    <property type="match status" value="1"/>
</dbReference>
<protein>
    <recommendedName>
        <fullName evidence="1">Reverse transcriptase domain-containing protein</fullName>
    </recommendedName>
</protein>
<proteinExistence type="predicted"/>
<evidence type="ECO:0000313" key="2">
    <source>
        <dbReference type="EMBL" id="KAK7864544.1"/>
    </source>
</evidence>
<accession>A0AAN9VGL8</accession>
<dbReference type="PANTHER" id="PTHR47027">
    <property type="entry name" value="REVERSE TRANSCRIPTASE DOMAIN-CONTAINING PROTEIN"/>
    <property type="match status" value="1"/>
</dbReference>
<dbReference type="GO" id="GO:0071897">
    <property type="term" value="P:DNA biosynthetic process"/>
    <property type="evidence" value="ECO:0007669"/>
    <property type="project" value="UniProtKB-ARBA"/>
</dbReference>
<dbReference type="InterPro" id="IPR043502">
    <property type="entry name" value="DNA/RNA_pol_sf"/>
</dbReference>
<gene>
    <name evidence="2" type="ORF">R5R35_007319</name>
</gene>
<reference evidence="2 3" key="1">
    <citation type="submission" date="2024-03" db="EMBL/GenBank/DDBJ databases">
        <title>The genome assembly and annotation of the cricket Gryllus longicercus Weissman &amp; Gray.</title>
        <authorList>
            <person name="Szrajer S."/>
            <person name="Gray D."/>
            <person name="Ylla G."/>
        </authorList>
    </citation>
    <scope>NUCLEOTIDE SEQUENCE [LARGE SCALE GENOMIC DNA]</scope>
    <source>
        <strain evidence="2">DAG 2021-001</strain>
        <tissue evidence="2">Whole body minus gut</tissue>
    </source>
</reference>
<dbReference type="PANTHER" id="PTHR47027:SF20">
    <property type="entry name" value="REVERSE TRANSCRIPTASE-LIKE PROTEIN WITH RNA-DIRECTED DNA POLYMERASE DOMAIN"/>
    <property type="match status" value="1"/>
</dbReference>
<dbReference type="SUPFAM" id="SSF56219">
    <property type="entry name" value="DNase I-like"/>
    <property type="match status" value="1"/>
</dbReference>
<dbReference type="CDD" id="cd01650">
    <property type="entry name" value="RT_nLTR_like"/>
    <property type="match status" value="1"/>
</dbReference>
<name>A0AAN9VGL8_9ORTH</name>
<dbReference type="CDD" id="cd09076">
    <property type="entry name" value="L1-EN"/>
    <property type="match status" value="1"/>
</dbReference>
<dbReference type="EMBL" id="JAZDUA010000200">
    <property type="protein sequence ID" value="KAK7864544.1"/>
    <property type="molecule type" value="Genomic_DNA"/>
</dbReference>